<sequence length="383" mass="42495">MRAEKMNYFDSVIPNASAAIKSVREQGKKFVGFYCIFAPQELIVAADAVPVTLCSTKEEPIADGEKYLPRNFCPLLKSSYGFAITGKCAFFNNAEFIIGETTCDGKKKMFEMMGAFKPLVVLELPQSAKGEIQQQYWRSEVARCKEEIEKRLHVTITDEKMRAAISDMNEQRGLMRELALLNTAVPAPLAATDMLKVMWARNFTFDRPTFNKQLKSLIAELKGMAAKGEGPAPKTAKRIIVTGVPTGVGSEKVIRILEESGAAVVYIENCAGMKQYLDDVSTRGSPLEAIADKYLATPCSCMSPNTGRLELLEKLVPEYHADGVVDITWTGCHTYNVESRILGDYLSLHGNVPFIQIETDYSQGDIGQIRTRIEAFLEMIAKK</sequence>
<evidence type="ECO:0000313" key="3">
    <source>
        <dbReference type="Proteomes" id="UP000002408"/>
    </source>
</evidence>
<dbReference type="KEGG" id="mbn:Mboo_0866"/>
<dbReference type="eggNOG" id="arCOG04464">
    <property type="taxonomic scope" value="Archaea"/>
</dbReference>
<reference evidence="3" key="1">
    <citation type="journal article" date="2015" name="Microbiology">
        <title>Genome of Methanoregula boonei 6A8 reveals adaptations to oligotrophic peatland environments.</title>
        <authorList>
            <person name="Braeuer S."/>
            <person name="Cadillo-Quiroz H."/>
            <person name="Kyrpides N."/>
            <person name="Woyke T."/>
            <person name="Goodwin L."/>
            <person name="Detter C."/>
            <person name="Podell S."/>
            <person name="Yavitt J.B."/>
            <person name="Zinder S.H."/>
        </authorList>
    </citation>
    <scope>NUCLEOTIDE SEQUENCE [LARGE SCALE GENOMIC DNA]</scope>
    <source>
        <strain evidence="3">DSM 21154 / JCM 14090 / 6A8</strain>
    </source>
</reference>
<accession>A7I6M3</accession>
<dbReference type="GeneID" id="5410579"/>
<dbReference type="InterPro" id="IPR047678">
    <property type="entry name" value="YjiM-like"/>
</dbReference>
<proteinExistence type="inferred from homology"/>
<dbReference type="PANTHER" id="PTHR30548">
    <property type="entry name" value="2-HYDROXYGLUTARYL-COA DEHYDRATASE, D-COMPONENT-RELATED"/>
    <property type="match status" value="1"/>
</dbReference>
<dbReference type="NCBIfam" id="NF040772">
    <property type="entry name" value="double_cubane"/>
    <property type="match status" value="1"/>
</dbReference>
<keyword evidence="3" id="KW-1185">Reference proteome</keyword>
<organism evidence="2 3">
    <name type="scientific">Methanoregula boonei (strain DSM 21154 / JCM 14090 / 6A8)</name>
    <dbReference type="NCBI Taxonomy" id="456442"/>
    <lineage>
        <taxon>Archaea</taxon>
        <taxon>Methanobacteriati</taxon>
        <taxon>Methanobacteriota</taxon>
        <taxon>Stenosarchaea group</taxon>
        <taxon>Methanomicrobia</taxon>
        <taxon>Methanomicrobiales</taxon>
        <taxon>Methanoregulaceae</taxon>
        <taxon>Methanoregula</taxon>
    </lineage>
</organism>
<dbReference type="HOGENOM" id="CLU_053697_1_1_2"/>
<protein>
    <submittedName>
        <fullName evidence="2">2-hydroxyglutaryl-CoA dehydratase, D-component</fullName>
    </submittedName>
</protein>
<dbReference type="Pfam" id="PF06050">
    <property type="entry name" value="HGD-D"/>
    <property type="match status" value="1"/>
</dbReference>
<evidence type="ECO:0000313" key="2">
    <source>
        <dbReference type="EMBL" id="ABS55384.1"/>
    </source>
</evidence>
<dbReference type="AlphaFoldDB" id="A7I6M3"/>
<dbReference type="EMBL" id="CP000780">
    <property type="protein sequence ID" value="ABS55384.1"/>
    <property type="molecule type" value="Genomic_DNA"/>
</dbReference>
<comment type="similarity">
    <text evidence="1">Belongs to the FldB/FldC dehydratase alpha/beta subunit family.</text>
</comment>
<dbReference type="Proteomes" id="UP000002408">
    <property type="component" value="Chromosome"/>
</dbReference>
<dbReference type="STRING" id="456442.Mboo_0866"/>
<evidence type="ECO:0000256" key="1">
    <source>
        <dbReference type="ARBA" id="ARBA00005806"/>
    </source>
</evidence>
<gene>
    <name evidence="2" type="ordered locus">Mboo_0866</name>
</gene>
<dbReference type="Gene3D" id="1.20.1270.370">
    <property type="match status" value="1"/>
</dbReference>
<dbReference type="InterPro" id="IPR010327">
    <property type="entry name" value="FldB/FldC_alpha/beta"/>
</dbReference>
<name>A7I6M3_METB6</name>
<dbReference type="Gene3D" id="3.40.50.11890">
    <property type="match status" value="1"/>
</dbReference>
<dbReference type="RefSeq" id="WP_012106408.1">
    <property type="nucleotide sequence ID" value="NC_009712.1"/>
</dbReference>
<dbReference type="Gene3D" id="3.40.50.11900">
    <property type="match status" value="1"/>
</dbReference>
<dbReference type="OrthoDB" id="51363at2157"/>
<dbReference type="PANTHER" id="PTHR30548:SF6">
    <property type="entry name" value="DEHYDRATASE SUBUNIT YJIM-RELATED"/>
    <property type="match status" value="1"/>
</dbReference>